<sequence length="183" mass="19834">MHGPAGTTGGRGGADPRSRECVPGIRKGVDRLGRTVRGLVELLDSLKERGVAFRSLSEGVDTTAPQGRLMFNIIASVAEMERELIRERTMAGLAAAAGKGGWPPRLQLRDVREARRLREDEQRSLDRIASKFKVSRSTVVRALRQDGLVGDGYAEENPDSSPREPLDGPSSQSPAGRRPGVPR</sequence>
<keyword evidence="6" id="KW-1185">Reference proteome</keyword>
<dbReference type="InterPro" id="IPR050639">
    <property type="entry name" value="SSR_resolvase"/>
</dbReference>
<proteinExistence type="predicted"/>
<dbReference type="SUPFAM" id="SSF53041">
    <property type="entry name" value="Resolvase-like"/>
    <property type="match status" value="1"/>
</dbReference>
<evidence type="ECO:0000313" key="5">
    <source>
        <dbReference type="EMBL" id="REE02271.1"/>
    </source>
</evidence>
<name>A0A3D9L7D7_9MICC</name>
<evidence type="ECO:0000256" key="1">
    <source>
        <dbReference type="ARBA" id="ARBA00023125"/>
    </source>
</evidence>
<dbReference type="EMBL" id="QREH01000001">
    <property type="protein sequence ID" value="REE02271.1"/>
    <property type="molecule type" value="Genomic_DNA"/>
</dbReference>
<protein>
    <submittedName>
        <fullName evidence="5">Resolvase-like protein</fullName>
    </submittedName>
</protein>
<evidence type="ECO:0000313" key="6">
    <source>
        <dbReference type="Proteomes" id="UP000256727"/>
    </source>
</evidence>
<comment type="caution">
    <text evidence="5">The sequence shown here is derived from an EMBL/GenBank/DDBJ whole genome shotgun (WGS) entry which is preliminary data.</text>
</comment>
<feature type="region of interest" description="Disordered" evidence="3">
    <location>
        <begin position="1"/>
        <end position="22"/>
    </location>
</feature>
<dbReference type="SMART" id="SM00857">
    <property type="entry name" value="Resolvase"/>
    <property type="match status" value="1"/>
</dbReference>
<feature type="compositionally biased region" description="Gly residues" evidence="3">
    <location>
        <begin position="1"/>
        <end position="13"/>
    </location>
</feature>
<feature type="region of interest" description="Disordered" evidence="3">
    <location>
        <begin position="146"/>
        <end position="183"/>
    </location>
</feature>
<feature type="domain" description="Resolvase/invertase-type recombinase catalytic" evidence="4">
    <location>
        <begin position="1"/>
        <end position="100"/>
    </location>
</feature>
<dbReference type="GO" id="GO:0003677">
    <property type="term" value="F:DNA binding"/>
    <property type="evidence" value="ECO:0007669"/>
    <property type="project" value="UniProtKB-KW"/>
</dbReference>
<dbReference type="Gene3D" id="3.40.50.1390">
    <property type="entry name" value="Resolvase, N-terminal catalytic domain"/>
    <property type="match status" value="1"/>
</dbReference>
<dbReference type="RefSeq" id="WP_115930576.1">
    <property type="nucleotide sequence ID" value="NZ_QREH01000001.1"/>
</dbReference>
<dbReference type="CDD" id="cd03768">
    <property type="entry name" value="SR_ResInv"/>
    <property type="match status" value="1"/>
</dbReference>
<keyword evidence="2" id="KW-0233">DNA recombination</keyword>
<dbReference type="PANTHER" id="PTHR30461:SF2">
    <property type="entry name" value="SERINE RECOMBINASE PINE-RELATED"/>
    <property type="match status" value="1"/>
</dbReference>
<dbReference type="PROSITE" id="PS51736">
    <property type="entry name" value="RECOMBINASES_3"/>
    <property type="match status" value="1"/>
</dbReference>
<keyword evidence="1" id="KW-0238">DNA-binding</keyword>
<dbReference type="AlphaFoldDB" id="A0A3D9L7D7"/>
<dbReference type="Pfam" id="PF00239">
    <property type="entry name" value="Resolvase"/>
    <property type="match status" value="1"/>
</dbReference>
<dbReference type="OrthoDB" id="3621759at2"/>
<evidence type="ECO:0000256" key="3">
    <source>
        <dbReference type="SAM" id="MobiDB-lite"/>
    </source>
</evidence>
<accession>A0A3D9L7D7</accession>
<dbReference type="InterPro" id="IPR006119">
    <property type="entry name" value="Resolv_N"/>
</dbReference>
<evidence type="ECO:0000259" key="4">
    <source>
        <dbReference type="PROSITE" id="PS51736"/>
    </source>
</evidence>
<dbReference type="GO" id="GO:0000150">
    <property type="term" value="F:DNA strand exchange activity"/>
    <property type="evidence" value="ECO:0007669"/>
    <property type="project" value="InterPro"/>
</dbReference>
<dbReference type="Proteomes" id="UP000256727">
    <property type="component" value="Unassembled WGS sequence"/>
</dbReference>
<gene>
    <name evidence="5" type="ORF">C8E99_0035</name>
</gene>
<reference evidence="5 6" key="1">
    <citation type="submission" date="2018-07" db="EMBL/GenBank/DDBJ databases">
        <title>Sequencing the genomes of 1000 actinobacteria strains.</title>
        <authorList>
            <person name="Klenk H.-P."/>
        </authorList>
    </citation>
    <scope>NUCLEOTIDE SEQUENCE [LARGE SCALE GENOMIC DNA]</scope>
    <source>
        <strain evidence="5 6">DSM 14442</strain>
    </source>
</reference>
<evidence type="ECO:0000256" key="2">
    <source>
        <dbReference type="ARBA" id="ARBA00023172"/>
    </source>
</evidence>
<organism evidence="5 6">
    <name type="scientific">Citricoccus muralis</name>
    <dbReference type="NCBI Taxonomy" id="169134"/>
    <lineage>
        <taxon>Bacteria</taxon>
        <taxon>Bacillati</taxon>
        <taxon>Actinomycetota</taxon>
        <taxon>Actinomycetes</taxon>
        <taxon>Micrococcales</taxon>
        <taxon>Micrococcaceae</taxon>
        <taxon>Citricoccus</taxon>
    </lineage>
</organism>
<dbReference type="InterPro" id="IPR036162">
    <property type="entry name" value="Resolvase-like_N_sf"/>
</dbReference>
<dbReference type="PANTHER" id="PTHR30461">
    <property type="entry name" value="DNA-INVERTASE FROM LAMBDOID PROPHAGE"/>
    <property type="match status" value="1"/>
</dbReference>